<evidence type="ECO:0000313" key="5">
    <source>
        <dbReference type="EMBL" id="HIS96403.1"/>
    </source>
</evidence>
<keyword evidence="1" id="KW-0805">Transcription regulation</keyword>
<keyword evidence="3" id="KW-0804">Transcription</keyword>
<sequence>MNCGDIRIIVGPASQVGGGERELRELAFRADVPQERVGEFVSAMRAIVPMPLESIIQMLCAVNFMLGGERLELKDVTIYDSEQRELRGAAARRQYDARMTGPAGGSHNTMDVERQVLQIVQRGDIQGLESWAATAPAVRGGVIARDQLRQLRNTFVVTCTLVSRAAISGGMGAEEALAMSDSYIQQCELLGSAERISNLQFHMVADYTRRVARLRGVGTTELTLKVANYVQRHLCERISVNDMAKELYISRPYLSERFKAESGGSLTDYILREKTAEAQRLLDYTDKSLTSISSYLGFSSPSHFSRVFKKYTGMLPSEYRGR</sequence>
<dbReference type="EMBL" id="DVJS01000010">
    <property type="protein sequence ID" value="HIS96403.1"/>
    <property type="molecule type" value="Genomic_DNA"/>
</dbReference>
<evidence type="ECO:0000256" key="1">
    <source>
        <dbReference type="ARBA" id="ARBA00023015"/>
    </source>
</evidence>
<dbReference type="InterPro" id="IPR020449">
    <property type="entry name" value="Tscrpt_reg_AraC-type_HTH"/>
</dbReference>
<accession>A0A9D1K729</accession>
<feature type="domain" description="HTH araC/xylS-type" evidence="4">
    <location>
        <begin position="224"/>
        <end position="322"/>
    </location>
</feature>
<dbReference type="SMART" id="SM00342">
    <property type="entry name" value="HTH_ARAC"/>
    <property type="match status" value="1"/>
</dbReference>
<dbReference type="Proteomes" id="UP000886876">
    <property type="component" value="Unassembled WGS sequence"/>
</dbReference>
<organism evidence="5 6">
    <name type="scientific">Candidatus Scatomorpha pullistercoris</name>
    <dbReference type="NCBI Taxonomy" id="2840929"/>
    <lineage>
        <taxon>Bacteria</taxon>
        <taxon>Bacillati</taxon>
        <taxon>Bacillota</taxon>
        <taxon>Clostridia</taxon>
        <taxon>Eubacteriales</taxon>
        <taxon>Candidatus Scatomorpha</taxon>
    </lineage>
</organism>
<reference evidence="5" key="2">
    <citation type="journal article" date="2021" name="PeerJ">
        <title>Extensive microbial diversity within the chicken gut microbiome revealed by metagenomics and culture.</title>
        <authorList>
            <person name="Gilroy R."/>
            <person name="Ravi A."/>
            <person name="Getino M."/>
            <person name="Pursley I."/>
            <person name="Horton D.L."/>
            <person name="Alikhan N.F."/>
            <person name="Baker D."/>
            <person name="Gharbi K."/>
            <person name="Hall N."/>
            <person name="Watson M."/>
            <person name="Adriaenssens E.M."/>
            <person name="Foster-Nyarko E."/>
            <person name="Jarju S."/>
            <person name="Secka A."/>
            <person name="Antonio M."/>
            <person name="Oren A."/>
            <person name="Chaudhuri R.R."/>
            <person name="La Ragione R."/>
            <person name="Hildebrand F."/>
            <person name="Pallen M.J."/>
        </authorList>
    </citation>
    <scope>NUCLEOTIDE SEQUENCE</scope>
    <source>
        <strain evidence="5">ChiHecec3B27-6122</strain>
    </source>
</reference>
<dbReference type="Gene3D" id="1.10.10.60">
    <property type="entry name" value="Homeodomain-like"/>
    <property type="match status" value="2"/>
</dbReference>
<dbReference type="SUPFAM" id="SSF46689">
    <property type="entry name" value="Homeodomain-like"/>
    <property type="match status" value="2"/>
</dbReference>
<dbReference type="Pfam" id="PF12833">
    <property type="entry name" value="HTH_18"/>
    <property type="match status" value="1"/>
</dbReference>
<dbReference type="GO" id="GO:0043565">
    <property type="term" value="F:sequence-specific DNA binding"/>
    <property type="evidence" value="ECO:0007669"/>
    <property type="project" value="InterPro"/>
</dbReference>
<dbReference type="PANTHER" id="PTHR43280">
    <property type="entry name" value="ARAC-FAMILY TRANSCRIPTIONAL REGULATOR"/>
    <property type="match status" value="1"/>
</dbReference>
<dbReference type="PRINTS" id="PR00032">
    <property type="entry name" value="HTHARAC"/>
</dbReference>
<dbReference type="PROSITE" id="PS01124">
    <property type="entry name" value="HTH_ARAC_FAMILY_2"/>
    <property type="match status" value="1"/>
</dbReference>
<reference evidence="5" key="1">
    <citation type="submission" date="2020-10" db="EMBL/GenBank/DDBJ databases">
        <authorList>
            <person name="Gilroy R."/>
        </authorList>
    </citation>
    <scope>NUCLEOTIDE SEQUENCE</scope>
    <source>
        <strain evidence="5">ChiHecec3B27-6122</strain>
    </source>
</reference>
<evidence type="ECO:0000256" key="2">
    <source>
        <dbReference type="ARBA" id="ARBA00023125"/>
    </source>
</evidence>
<dbReference type="AlphaFoldDB" id="A0A9D1K729"/>
<dbReference type="PANTHER" id="PTHR43280:SF2">
    <property type="entry name" value="HTH-TYPE TRANSCRIPTIONAL REGULATOR EXSA"/>
    <property type="match status" value="1"/>
</dbReference>
<evidence type="ECO:0000259" key="4">
    <source>
        <dbReference type="PROSITE" id="PS01124"/>
    </source>
</evidence>
<protein>
    <submittedName>
        <fullName evidence="5">Helix-turn-helix domain-containing protein</fullName>
    </submittedName>
</protein>
<keyword evidence="2" id="KW-0238">DNA-binding</keyword>
<evidence type="ECO:0000256" key="3">
    <source>
        <dbReference type="ARBA" id="ARBA00023163"/>
    </source>
</evidence>
<evidence type="ECO:0000313" key="6">
    <source>
        <dbReference type="Proteomes" id="UP000886876"/>
    </source>
</evidence>
<gene>
    <name evidence="5" type="ORF">IAD42_00340</name>
</gene>
<dbReference type="InterPro" id="IPR009057">
    <property type="entry name" value="Homeodomain-like_sf"/>
</dbReference>
<name>A0A9D1K729_9FIRM</name>
<comment type="caution">
    <text evidence="5">The sequence shown here is derived from an EMBL/GenBank/DDBJ whole genome shotgun (WGS) entry which is preliminary data.</text>
</comment>
<dbReference type="InterPro" id="IPR018060">
    <property type="entry name" value="HTH_AraC"/>
</dbReference>
<dbReference type="GO" id="GO:0003700">
    <property type="term" value="F:DNA-binding transcription factor activity"/>
    <property type="evidence" value="ECO:0007669"/>
    <property type="project" value="InterPro"/>
</dbReference>
<proteinExistence type="predicted"/>